<reference evidence="2 3" key="1">
    <citation type="journal article" date="2014" name="PLoS Genet.">
        <title>Phylogenetically driven sequencing of extremely halophilic archaea reveals strategies for static and dynamic osmo-response.</title>
        <authorList>
            <person name="Becker E.A."/>
            <person name="Seitzer P.M."/>
            <person name="Tritt A."/>
            <person name="Larsen D."/>
            <person name="Krusor M."/>
            <person name="Yao A.I."/>
            <person name="Wu D."/>
            <person name="Madern D."/>
            <person name="Eisen J.A."/>
            <person name="Darling A.E."/>
            <person name="Facciotti M.T."/>
        </authorList>
    </citation>
    <scope>NUCLEOTIDE SEQUENCE [LARGE SCALE GENOMIC DNA]</scope>
    <source>
        <strain evidence="2 3">JCM 14848</strain>
    </source>
</reference>
<evidence type="ECO:0000256" key="1">
    <source>
        <dbReference type="SAM" id="Phobius"/>
    </source>
</evidence>
<dbReference type="Pfam" id="PF04087">
    <property type="entry name" value="DUF389"/>
    <property type="match status" value="1"/>
</dbReference>
<feature type="transmembrane region" description="Helical" evidence="1">
    <location>
        <begin position="115"/>
        <end position="133"/>
    </location>
</feature>
<dbReference type="PANTHER" id="PTHR20992:SF9">
    <property type="entry name" value="AT15442P-RELATED"/>
    <property type="match status" value="1"/>
</dbReference>
<dbReference type="RefSeq" id="WP_008384547.1">
    <property type="nucleotide sequence ID" value="NZ_AOIV01000008.1"/>
</dbReference>
<keyword evidence="1" id="KW-0812">Transmembrane</keyword>
<protein>
    <recommendedName>
        <fullName evidence="4">TIGR00341 family protein</fullName>
    </recommendedName>
</protein>
<feature type="transmembrane region" description="Helical" evidence="1">
    <location>
        <begin position="217"/>
        <end position="235"/>
    </location>
</feature>
<keyword evidence="1" id="KW-1133">Transmembrane helix</keyword>
<dbReference type="InParanoid" id="M0DGW0"/>
<feature type="transmembrane region" description="Helical" evidence="1">
    <location>
        <begin position="175"/>
        <end position="197"/>
    </location>
</feature>
<dbReference type="Proteomes" id="UP000011513">
    <property type="component" value="Unassembled WGS sequence"/>
</dbReference>
<sequence length="309" mass="32118">MRRIEILVRDKHRDATFDTLDEVGVDFVSLDADRRDASLVSFPVPSGAVEAILEELRDSEVEVERYTVVSDLNTAMTPNVDELEKEYTEGEESDSRIARDELRTSAREIEPDRKIFLAQAVLSATVATAGLLLNSVIAIVGSMVISPLTSSLLSVALGALLGDSELLVDGAKSQLFGLGFAVVTGFCVGLLANWTAVVPPNGPIVGTKQVTAFSTPGFLILTIAIAAGAASALALATDQGVVLAGVAVAAAVIPAAAAGGVGLAWRQFSVAFGAFAVLLLNVGCINVTSYVTFRLLGYRSPDGGGKHGG</sequence>
<feature type="transmembrane region" description="Helical" evidence="1">
    <location>
        <begin position="271"/>
        <end position="293"/>
    </location>
</feature>
<feature type="transmembrane region" description="Helical" evidence="1">
    <location>
        <begin position="139"/>
        <end position="163"/>
    </location>
</feature>
<organism evidence="2 3">
    <name type="scientific">Halogeometricum pallidum JCM 14848</name>
    <dbReference type="NCBI Taxonomy" id="1227487"/>
    <lineage>
        <taxon>Archaea</taxon>
        <taxon>Methanobacteriati</taxon>
        <taxon>Methanobacteriota</taxon>
        <taxon>Stenosarchaea group</taxon>
        <taxon>Halobacteria</taxon>
        <taxon>Halobacteriales</taxon>
        <taxon>Haloferacaceae</taxon>
        <taxon>Halogeometricum</taxon>
    </lineage>
</organism>
<keyword evidence="3" id="KW-1185">Reference proteome</keyword>
<accession>M0DGW0</accession>
<name>M0DGW0_HALPD</name>
<evidence type="ECO:0000313" key="3">
    <source>
        <dbReference type="Proteomes" id="UP000011513"/>
    </source>
</evidence>
<dbReference type="AlphaFoldDB" id="M0DGW0"/>
<evidence type="ECO:0008006" key="4">
    <source>
        <dbReference type="Google" id="ProtNLM"/>
    </source>
</evidence>
<dbReference type="eggNOG" id="arCOG02264">
    <property type="taxonomic scope" value="Archaea"/>
</dbReference>
<proteinExistence type="predicted"/>
<dbReference type="EMBL" id="AOIV01000008">
    <property type="protein sequence ID" value="ELZ33404.1"/>
    <property type="molecule type" value="Genomic_DNA"/>
</dbReference>
<dbReference type="PANTHER" id="PTHR20992">
    <property type="entry name" value="AT15442P-RELATED"/>
    <property type="match status" value="1"/>
</dbReference>
<dbReference type="OrthoDB" id="275581at2157"/>
<dbReference type="InterPro" id="IPR005240">
    <property type="entry name" value="DUF389"/>
</dbReference>
<gene>
    <name evidence="2" type="ORF">C474_04970</name>
</gene>
<comment type="caution">
    <text evidence="2">The sequence shown here is derived from an EMBL/GenBank/DDBJ whole genome shotgun (WGS) entry which is preliminary data.</text>
</comment>
<feature type="transmembrane region" description="Helical" evidence="1">
    <location>
        <begin position="242"/>
        <end position="265"/>
    </location>
</feature>
<keyword evidence="1" id="KW-0472">Membrane</keyword>
<evidence type="ECO:0000313" key="2">
    <source>
        <dbReference type="EMBL" id="ELZ33404.1"/>
    </source>
</evidence>